<evidence type="ECO:0000256" key="1">
    <source>
        <dbReference type="ARBA" id="ARBA00022490"/>
    </source>
</evidence>
<keyword evidence="8" id="KW-1185">Reference proteome</keyword>
<feature type="compositionally biased region" description="Low complexity" evidence="5">
    <location>
        <begin position="307"/>
        <end position="325"/>
    </location>
</feature>
<dbReference type="STRING" id="69332.A0A388KVA3"/>
<feature type="region of interest" description="Disordered" evidence="5">
    <location>
        <begin position="422"/>
        <end position="535"/>
    </location>
</feature>
<feature type="compositionally biased region" description="Acidic residues" evidence="5">
    <location>
        <begin position="498"/>
        <end position="523"/>
    </location>
</feature>
<gene>
    <name evidence="7" type="ORF">CBR_g17705</name>
</gene>
<dbReference type="AlphaFoldDB" id="A0A388KVA3"/>
<dbReference type="Pfam" id="PF03652">
    <property type="entry name" value="RuvX"/>
    <property type="match status" value="1"/>
</dbReference>
<accession>A0A388KVA3</accession>
<feature type="compositionally biased region" description="Acidic residues" evidence="5">
    <location>
        <begin position="432"/>
        <end position="449"/>
    </location>
</feature>
<dbReference type="SMART" id="SM00732">
    <property type="entry name" value="YqgFc"/>
    <property type="match status" value="1"/>
</dbReference>
<keyword evidence="4" id="KW-0378">Hydrolase</keyword>
<keyword evidence="2" id="KW-0690">Ribosome biogenesis</keyword>
<feature type="compositionally biased region" description="Acidic residues" evidence="5">
    <location>
        <begin position="180"/>
        <end position="194"/>
    </location>
</feature>
<dbReference type="InterPro" id="IPR006641">
    <property type="entry name" value="YqgF/RNaseH-like_dom"/>
</dbReference>
<sequence>MAMAVAAGGVQWTATAVSGGDESTVKVMRRQGLGGKGGGGGGTSAICGWKTSHHHMRRSTIAWRKYIHLPPANNSAVGGVKSRQNSPSRVWEEKGRMERIVRMEGIGRMGRIGGVNAWEREGNSHIVVEEEKIRAPSDVDSVAIGIAVVDEGSGVDQRGGERSENDQIPSRGENKQRQQEDDDDDEEEEEREEEMCVFACTHVLRSASIEEKDEEGNRLGLGFITDRVINDFDSSDKSDNSDNSDKSDKSDRYGRLDSIRSVLVSAAEDTVSGRSGSSDKSDSSSDRYGRSDGVGSVPISTAEDKISAMSDSSDSSDAVGSVLLSTAEDRVSGRFDSCGHSESSSDRSEVSDRSSRSDDGVGSLLTSTAEENMISGRPDNSTDDSDRSDGLCRSDGGAGRVSIATPEDKVSEISIISASPEDHAAAAVAAAADDDADGDDDGGDDDGGDGDFGGKKLRRRKLQVSVSTPTPEDKISEISITFAAASPEDAAAAAAAAADDDDCNADGNADGDEDGGDGGDGGDGDFGGRKAQRKKRRVIVRRRVVVKKRSDRKGDVAREAQEDRKGDVAREAQEESSIASREEVTRGSFRDQEMMNAWRVEKRLPVRRSIGVDLGNKRTGIAVTHGGMAPRALEVVEGASHAQLAQALLRIAQTEGADEFVVGLPLLANGQQSEQARKTRSFVNVLAVAAAQRGWRVLMFDEYSTTKSAMDYMLATFGRDARMVWPKDSLLQEKVRESLPRDPVDDFDFLDDM</sequence>
<dbReference type="OrthoDB" id="430851at2759"/>
<reference evidence="7 8" key="1">
    <citation type="journal article" date="2018" name="Cell">
        <title>The Chara Genome: Secondary Complexity and Implications for Plant Terrestrialization.</title>
        <authorList>
            <person name="Nishiyama T."/>
            <person name="Sakayama H."/>
            <person name="Vries J.D."/>
            <person name="Buschmann H."/>
            <person name="Saint-Marcoux D."/>
            <person name="Ullrich K.K."/>
            <person name="Haas F.B."/>
            <person name="Vanderstraeten L."/>
            <person name="Becker D."/>
            <person name="Lang D."/>
            <person name="Vosolsobe S."/>
            <person name="Rombauts S."/>
            <person name="Wilhelmsson P.K.I."/>
            <person name="Janitza P."/>
            <person name="Kern R."/>
            <person name="Heyl A."/>
            <person name="Rumpler F."/>
            <person name="Villalobos L.I.A.C."/>
            <person name="Clay J.M."/>
            <person name="Skokan R."/>
            <person name="Toyoda A."/>
            <person name="Suzuki Y."/>
            <person name="Kagoshima H."/>
            <person name="Schijlen E."/>
            <person name="Tajeshwar N."/>
            <person name="Catarino B."/>
            <person name="Hetherington A.J."/>
            <person name="Saltykova A."/>
            <person name="Bonnot C."/>
            <person name="Breuninger H."/>
            <person name="Symeonidi A."/>
            <person name="Radhakrishnan G.V."/>
            <person name="Van Nieuwerburgh F."/>
            <person name="Deforce D."/>
            <person name="Chang C."/>
            <person name="Karol K.G."/>
            <person name="Hedrich R."/>
            <person name="Ulvskov P."/>
            <person name="Glockner G."/>
            <person name="Delwiche C.F."/>
            <person name="Petrasek J."/>
            <person name="Van de Peer Y."/>
            <person name="Friml J."/>
            <person name="Beilby M."/>
            <person name="Dolan L."/>
            <person name="Kohara Y."/>
            <person name="Sugano S."/>
            <person name="Fujiyama A."/>
            <person name="Delaux P.-M."/>
            <person name="Quint M."/>
            <person name="TheiBen G."/>
            <person name="Hagemann M."/>
            <person name="Harholt J."/>
            <person name="Dunand C."/>
            <person name="Zachgo S."/>
            <person name="Langdale J."/>
            <person name="Maumus F."/>
            <person name="Straeten D.V.D."/>
            <person name="Gould S.B."/>
            <person name="Rensing S.A."/>
        </authorList>
    </citation>
    <scope>NUCLEOTIDE SEQUENCE [LARGE SCALE GENOMIC DNA]</scope>
    <source>
        <strain evidence="7 8">S276</strain>
    </source>
</reference>
<dbReference type="PANTHER" id="PTHR33317:SF4">
    <property type="entry name" value="POLYNUCLEOTIDYL TRANSFERASE, RIBONUCLEASE H-LIKE SUPERFAMILY PROTEIN"/>
    <property type="match status" value="1"/>
</dbReference>
<protein>
    <recommendedName>
        <fullName evidence="6">YqgF/RNase H-like domain-containing protein</fullName>
    </recommendedName>
</protein>
<organism evidence="7 8">
    <name type="scientific">Chara braunii</name>
    <name type="common">Braun's stonewort</name>
    <dbReference type="NCBI Taxonomy" id="69332"/>
    <lineage>
        <taxon>Eukaryota</taxon>
        <taxon>Viridiplantae</taxon>
        <taxon>Streptophyta</taxon>
        <taxon>Charophyceae</taxon>
        <taxon>Charales</taxon>
        <taxon>Characeae</taxon>
        <taxon>Chara</taxon>
    </lineage>
</organism>
<evidence type="ECO:0000313" key="7">
    <source>
        <dbReference type="EMBL" id="GBG73995.1"/>
    </source>
</evidence>
<keyword evidence="1" id="KW-0963">Cytoplasm</keyword>
<comment type="caution">
    <text evidence="7">The sequence shown here is derived from an EMBL/GenBank/DDBJ whole genome shotgun (WGS) entry which is preliminary data.</text>
</comment>
<evidence type="ECO:0000256" key="3">
    <source>
        <dbReference type="ARBA" id="ARBA00022722"/>
    </source>
</evidence>
<dbReference type="SUPFAM" id="SSF53098">
    <property type="entry name" value="Ribonuclease H-like"/>
    <property type="match status" value="1"/>
</dbReference>
<dbReference type="GO" id="GO:0004518">
    <property type="term" value="F:nuclease activity"/>
    <property type="evidence" value="ECO:0007669"/>
    <property type="project" value="UniProtKB-KW"/>
</dbReference>
<dbReference type="Gene3D" id="3.30.420.140">
    <property type="entry name" value="YqgF/RNase H-like domain"/>
    <property type="match status" value="1"/>
</dbReference>
<feature type="compositionally biased region" description="Basic and acidic residues" evidence="5">
    <location>
        <begin position="277"/>
        <end position="290"/>
    </location>
</feature>
<feature type="region of interest" description="Disordered" evidence="5">
    <location>
        <begin position="231"/>
        <end position="408"/>
    </location>
</feature>
<feature type="compositionally biased region" description="Basic and acidic residues" evidence="5">
    <location>
        <begin position="327"/>
        <end position="359"/>
    </location>
</feature>
<feature type="compositionally biased region" description="Low complexity" evidence="5">
    <location>
        <begin position="483"/>
        <end position="497"/>
    </location>
</feature>
<evidence type="ECO:0000256" key="2">
    <source>
        <dbReference type="ARBA" id="ARBA00022517"/>
    </source>
</evidence>
<dbReference type="InterPro" id="IPR005227">
    <property type="entry name" value="YqgF"/>
</dbReference>
<dbReference type="Gramene" id="GBG73995">
    <property type="protein sequence ID" value="GBG73995"/>
    <property type="gene ID" value="CBR_g17705"/>
</dbReference>
<feature type="region of interest" description="Disordered" evidence="5">
    <location>
        <begin position="550"/>
        <end position="588"/>
    </location>
</feature>
<name>A0A388KVA3_CHABU</name>
<feature type="compositionally biased region" description="Basic and acidic residues" evidence="5">
    <location>
        <begin position="231"/>
        <end position="258"/>
    </location>
</feature>
<dbReference type="PANTHER" id="PTHR33317">
    <property type="entry name" value="POLYNUCLEOTIDYL TRANSFERASE, RIBONUCLEASE H-LIKE SUPERFAMILY PROTEIN"/>
    <property type="match status" value="1"/>
</dbReference>
<evidence type="ECO:0000259" key="6">
    <source>
        <dbReference type="SMART" id="SM00732"/>
    </source>
</evidence>
<keyword evidence="3" id="KW-0540">Nuclease</keyword>
<evidence type="ECO:0000256" key="4">
    <source>
        <dbReference type="ARBA" id="ARBA00022801"/>
    </source>
</evidence>
<feature type="compositionally biased region" description="Basic and acidic residues" evidence="5">
    <location>
        <begin position="552"/>
        <end position="573"/>
    </location>
</feature>
<proteinExistence type="predicted"/>
<dbReference type="EMBL" id="BFEA01000194">
    <property type="protein sequence ID" value="GBG73995.1"/>
    <property type="molecule type" value="Genomic_DNA"/>
</dbReference>
<dbReference type="GO" id="GO:0016787">
    <property type="term" value="F:hydrolase activity"/>
    <property type="evidence" value="ECO:0007669"/>
    <property type="project" value="UniProtKB-KW"/>
</dbReference>
<evidence type="ECO:0000313" key="8">
    <source>
        <dbReference type="Proteomes" id="UP000265515"/>
    </source>
</evidence>
<feature type="domain" description="YqgF/RNase H-like" evidence="6">
    <location>
        <begin position="607"/>
        <end position="709"/>
    </location>
</feature>
<dbReference type="GO" id="GO:0000967">
    <property type="term" value="P:rRNA 5'-end processing"/>
    <property type="evidence" value="ECO:0007669"/>
    <property type="project" value="TreeGrafter"/>
</dbReference>
<dbReference type="Proteomes" id="UP000265515">
    <property type="component" value="Unassembled WGS sequence"/>
</dbReference>
<feature type="region of interest" description="Disordered" evidence="5">
    <location>
        <begin position="150"/>
        <end position="194"/>
    </location>
</feature>
<dbReference type="CDD" id="cd16964">
    <property type="entry name" value="YqgF"/>
    <property type="match status" value="1"/>
</dbReference>
<evidence type="ECO:0000256" key="5">
    <source>
        <dbReference type="SAM" id="MobiDB-lite"/>
    </source>
</evidence>
<dbReference type="InterPro" id="IPR012337">
    <property type="entry name" value="RNaseH-like_sf"/>
</dbReference>
<dbReference type="InterPro" id="IPR037027">
    <property type="entry name" value="YqgF/RNaseH-like_dom_sf"/>
</dbReference>